<proteinExistence type="predicted"/>
<dbReference type="GO" id="GO:0016787">
    <property type="term" value="F:hydrolase activity"/>
    <property type="evidence" value="ECO:0007669"/>
    <property type="project" value="InterPro"/>
</dbReference>
<gene>
    <name evidence="2" type="ORF">GCM10011517_25700</name>
</gene>
<dbReference type="EMBL" id="BMKN01000002">
    <property type="protein sequence ID" value="GGE56788.1"/>
    <property type="molecule type" value="Genomic_DNA"/>
</dbReference>
<organism evidence="2 3">
    <name type="scientific">Actibacterium pelagium</name>
    <dbReference type="NCBI Taxonomy" id="2029103"/>
    <lineage>
        <taxon>Bacteria</taxon>
        <taxon>Pseudomonadati</taxon>
        <taxon>Pseudomonadota</taxon>
        <taxon>Alphaproteobacteria</taxon>
        <taxon>Rhodobacterales</taxon>
        <taxon>Roseobacteraceae</taxon>
        <taxon>Actibacterium</taxon>
    </lineage>
</organism>
<keyword evidence="3" id="KW-1185">Reference proteome</keyword>
<dbReference type="InterPro" id="IPR005939">
    <property type="entry name" value="BLH_phosphatase-like"/>
</dbReference>
<reference evidence="2" key="2">
    <citation type="submission" date="2020-09" db="EMBL/GenBank/DDBJ databases">
        <authorList>
            <person name="Sun Q."/>
            <person name="Zhou Y."/>
        </authorList>
    </citation>
    <scope>NUCLEOTIDE SEQUENCE</scope>
    <source>
        <strain evidence="2">CGMCC 1.16012</strain>
    </source>
</reference>
<dbReference type="NCBIfam" id="TIGR01244">
    <property type="entry name" value="TIGR01244 family sulfur transferase"/>
    <property type="match status" value="1"/>
</dbReference>
<feature type="domain" description="Beta-lactamase hydrolase-like protein phosphatase-like" evidence="1">
    <location>
        <begin position="4"/>
        <end position="106"/>
    </location>
</feature>
<evidence type="ECO:0000259" key="1">
    <source>
        <dbReference type="Pfam" id="PF04273"/>
    </source>
</evidence>
<protein>
    <submittedName>
        <fullName evidence="2">Oxidoreductase</fullName>
    </submittedName>
</protein>
<dbReference type="Proteomes" id="UP000606730">
    <property type="component" value="Unassembled WGS sequence"/>
</dbReference>
<dbReference type="OrthoDB" id="9805710at2"/>
<sequence length="116" mass="12254">MEINALTADLSVSPQITAADVQPLKELGFRTIICNRPDGEEAHQPPYAEIAEAAKAAGLQFAYLPVEPGTLDPAIIQGFADALNTSPGPVLAYCRSGARSTTLFELVMPKLARTAS</sequence>
<name>A0A917EKD4_9RHOB</name>
<accession>A0A917EKD4</accession>
<evidence type="ECO:0000313" key="3">
    <source>
        <dbReference type="Proteomes" id="UP000606730"/>
    </source>
</evidence>
<dbReference type="AlphaFoldDB" id="A0A917EKD4"/>
<dbReference type="Gene3D" id="3.90.190.10">
    <property type="entry name" value="Protein tyrosine phosphatase superfamily"/>
    <property type="match status" value="1"/>
</dbReference>
<dbReference type="SUPFAM" id="SSF52799">
    <property type="entry name" value="(Phosphotyrosine protein) phosphatases II"/>
    <property type="match status" value="1"/>
</dbReference>
<comment type="caution">
    <text evidence="2">The sequence shown here is derived from an EMBL/GenBank/DDBJ whole genome shotgun (WGS) entry which is preliminary data.</text>
</comment>
<reference evidence="2" key="1">
    <citation type="journal article" date="2014" name="Int. J. Syst. Evol. Microbiol.">
        <title>Complete genome sequence of Corynebacterium casei LMG S-19264T (=DSM 44701T), isolated from a smear-ripened cheese.</title>
        <authorList>
            <consortium name="US DOE Joint Genome Institute (JGI-PGF)"/>
            <person name="Walter F."/>
            <person name="Albersmeier A."/>
            <person name="Kalinowski J."/>
            <person name="Ruckert C."/>
        </authorList>
    </citation>
    <scope>NUCLEOTIDE SEQUENCE</scope>
    <source>
        <strain evidence="2">CGMCC 1.16012</strain>
    </source>
</reference>
<dbReference type="InterPro" id="IPR029021">
    <property type="entry name" value="Prot-tyrosine_phosphatase-like"/>
</dbReference>
<evidence type="ECO:0000313" key="2">
    <source>
        <dbReference type="EMBL" id="GGE56788.1"/>
    </source>
</evidence>
<dbReference type="RefSeq" id="WP_095594455.1">
    <property type="nucleotide sequence ID" value="NZ_BMKN01000002.1"/>
</dbReference>
<dbReference type="Pfam" id="PF04273">
    <property type="entry name" value="BLH_phosphatase"/>
    <property type="match status" value="1"/>
</dbReference>